<keyword evidence="2" id="KW-1185">Reference proteome</keyword>
<dbReference type="Gene3D" id="2.60.120.380">
    <property type="match status" value="1"/>
</dbReference>
<name>A0A518BMU3_9BACT</name>
<sequence>MSNPAEQRRRGPAALALVSSATLLAGCYGSAGHAHYIAPPQVETVYEQEPNNTFQTPQGLGALYGGDCLTVLGHSDFFDADGFAFVAGESIEVHVALDGENPFCDLDLCVYDPYLGQYILCKVSPNSDEFASFTVDAGFEFHLVVSSASGASNYALGIEVFDSFGYAPYSAVAGEDEAQGGAGAKVRALDAAPEELQLDSADADRRRAFDRYLDGSRTDASPLRSERGITFDAPLGRFLLSPAGLPPIAGDVGLVALQWKFAAAD</sequence>
<organism evidence="1 2">
    <name type="scientific">Engelhardtia mirabilis</name>
    <dbReference type="NCBI Taxonomy" id="2528011"/>
    <lineage>
        <taxon>Bacteria</taxon>
        <taxon>Pseudomonadati</taxon>
        <taxon>Planctomycetota</taxon>
        <taxon>Planctomycetia</taxon>
        <taxon>Planctomycetia incertae sedis</taxon>
        <taxon>Engelhardtia</taxon>
    </lineage>
</organism>
<dbReference type="KEGG" id="pbap:Pla133_33970"/>
<protein>
    <submittedName>
        <fullName evidence="1">Uncharacterized protein</fullName>
    </submittedName>
</protein>
<evidence type="ECO:0000313" key="2">
    <source>
        <dbReference type="Proteomes" id="UP000316921"/>
    </source>
</evidence>
<dbReference type="EMBL" id="CP036287">
    <property type="protein sequence ID" value="QDU68301.1"/>
    <property type="molecule type" value="Genomic_DNA"/>
</dbReference>
<accession>A0A518BMU3</accession>
<dbReference type="Proteomes" id="UP000316921">
    <property type="component" value="Chromosome"/>
</dbReference>
<dbReference type="RefSeq" id="WP_145067195.1">
    <property type="nucleotide sequence ID" value="NZ_CP036287.1"/>
</dbReference>
<proteinExistence type="predicted"/>
<dbReference type="AlphaFoldDB" id="A0A518BMU3"/>
<reference evidence="1 2" key="1">
    <citation type="submission" date="2019-02" db="EMBL/GenBank/DDBJ databases">
        <title>Deep-cultivation of Planctomycetes and their phenomic and genomic characterization uncovers novel biology.</title>
        <authorList>
            <person name="Wiegand S."/>
            <person name="Jogler M."/>
            <person name="Boedeker C."/>
            <person name="Pinto D."/>
            <person name="Vollmers J."/>
            <person name="Rivas-Marin E."/>
            <person name="Kohn T."/>
            <person name="Peeters S.H."/>
            <person name="Heuer A."/>
            <person name="Rast P."/>
            <person name="Oberbeckmann S."/>
            <person name="Bunk B."/>
            <person name="Jeske O."/>
            <person name="Meyerdierks A."/>
            <person name="Storesund J.E."/>
            <person name="Kallscheuer N."/>
            <person name="Luecker S."/>
            <person name="Lage O.M."/>
            <person name="Pohl T."/>
            <person name="Merkel B.J."/>
            <person name="Hornburger P."/>
            <person name="Mueller R.-W."/>
            <person name="Bruemmer F."/>
            <person name="Labrenz M."/>
            <person name="Spormann A.M."/>
            <person name="Op den Camp H."/>
            <person name="Overmann J."/>
            <person name="Amann R."/>
            <person name="Jetten M.S.M."/>
            <person name="Mascher T."/>
            <person name="Medema M.H."/>
            <person name="Devos D.P."/>
            <person name="Kaster A.-K."/>
            <person name="Ovreas L."/>
            <person name="Rohde M."/>
            <person name="Galperin M.Y."/>
            <person name="Jogler C."/>
        </authorList>
    </citation>
    <scope>NUCLEOTIDE SEQUENCE [LARGE SCALE GENOMIC DNA]</scope>
    <source>
        <strain evidence="1 2">Pla133</strain>
    </source>
</reference>
<evidence type="ECO:0000313" key="1">
    <source>
        <dbReference type="EMBL" id="QDU68301.1"/>
    </source>
</evidence>
<gene>
    <name evidence="1" type="ORF">Pla133_33970</name>
</gene>